<dbReference type="InterPro" id="IPR040442">
    <property type="entry name" value="Pyrv_kinase-like_dom_sf"/>
</dbReference>
<dbReference type="InterPro" id="IPR015813">
    <property type="entry name" value="Pyrv/PenolPyrv_kinase-like_dom"/>
</dbReference>
<dbReference type="PANTHER" id="PTHR42905:SF5">
    <property type="entry name" value="CARBOXYVINYL-CARBOXYPHOSPHONATE PHOSPHORYLMUTASE, CHLOROPLASTIC"/>
    <property type="match status" value="1"/>
</dbReference>
<dbReference type="RefSeq" id="WP_018434034.1">
    <property type="nucleotide sequence ID" value="NZ_JACHDD010000001.1"/>
</dbReference>
<reference evidence="1 2" key="1">
    <citation type="submission" date="2020-08" db="EMBL/GenBank/DDBJ databases">
        <title>Genomic Encyclopedia of Type Strains, Phase IV (KMG-V): Genome sequencing to study the core and pangenomes of soil and plant-associated prokaryotes.</title>
        <authorList>
            <person name="Whitman W."/>
        </authorList>
    </citation>
    <scope>NUCLEOTIDE SEQUENCE [LARGE SCALE GENOMIC DNA]</scope>
    <source>
        <strain evidence="1 2">JPY158</strain>
    </source>
</reference>
<dbReference type="Pfam" id="PF13714">
    <property type="entry name" value="PEP_mutase"/>
    <property type="match status" value="1"/>
</dbReference>
<dbReference type="CDD" id="cd00377">
    <property type="entry name" value="ICL_PEPM"/>
    <property type="match status" value="1"/>
</dbReference>
<keyword evidence="2" id="KW-1185">Reference proteome</keyword>
<comment type="caution">
    <text evidence="1">The sequence shown here is derived from an EMBL/GenBank/DDBJ whole genome shotgun (WGS) entry which is preliminary data.</text>
</comment>
<accession>A0A7W8Q2J5</accession>
<dbReference type="Gene3D" id="3.20.20.60">
    <property type="entry name" value="Phosphoenolpyruvate-binding domains"/>
    <property type="match status" value="1"/>
</dbReference>
<dbReference type="InterPro" id="IPR039556">
    <property type="entry name" value="ICL/PEPM"/>
</dbReference>
<dbReference type="GO" id="GO:0016833">
    <property type="term" value="F:oxo-acid-lyase activity"/>
    <property type="evidence" value="ECO:0007669"/>
    <property type="project" value="UniProtKB-ARBA"/>
</dbReference>
<dbReference type="PROSITE" id="PS00161">
    <property type="entry name" value="ISOCITRATE_LYASE"/>
    <property type="match status" value="1"/>
</dbReference>
<dbReference type="Proteomes" id="UP000592780">
    <property type="component" value="Unassembled WGS sequence"/>
</dbReference>
<protein>
    <submittedName>
        <fullName evidence="1">2-methylisocitrate lyase-like PEP mutase family enzyme</fullName>
    </submittedName>
</protein>
<dbReference type="OrthoDB" id="9771433at2"/>
<proteinExistence type="predicted"/>
<evidence type="ECO:0000313" key="2">
    <source>
        <dbReference type="Proteomes" id="UP000592780"/>
    </source>
</evidence>
<dbReference type="SUPFAM" id="SSF51621">
    <property type="entry name" value="Phosphoenolpyruvate/pyruvate domain"/>
    <property type="match status" value="1"/>
</dbReference>
<sequence length="306" mass="32920">MDSKDQTRTASPGRKLRALLRSGRTLIAPGAFSPMPAKLVEQAGFEAVYMPGGGTAMDRLGVADLGLISMTEMVVNAAAITQSVSIPVIADADTGFGNALNVQRTVREYERAGVAAIHLEDQQFPKRCGHLLGKSLIPLEEAALKIRAAVEARSDPDFMIIARCDSLAVAGMDETVLRCKAYLDAGADMLFVESPSTLEQIAQIPQSIPGDHLFNVAASGKTPFLTPDELCRLGYRLMILPNFTTLVAIKAMAEALAEIRRVGTVTTILDRCASFSDFTALGGLPRLRELEQRFAPSTQMPADRID</sequence>
<evidence type="ECO:0000313" key="1">
    <source>
        <dbReference type="EMBL" id="MBB5422612.1"/>
    </source>
</evidence>
<organism evidence="1 2">
    <name type="scientific">Paraburkholderia atlantica</name>
    <dbReference type="NCBI Taxonomy" id="2654982"/>
    <lineage>
        <taxon>Bacteria</taxon>
        <taxon>Pseudomonadati</taxon>
        <taxon>Pseudomonadota</taxon>
        <taxon>Betaproteobacteria</taxon>
        <taxon>Burkholderiales</taxon>
        <taxon>Burkholderiaceae</taxon>
        <taxon>Paraburkholderia</taxon>
    </lineage>
</organism>
<dbReference type="InterPro" id="IPR018523">
    <property type="entry name" value="Isocitrate_lyase_ph_CS"/>
</dbReference>
<gene>
    <name evidence="1" type="ORF">HDG40_000753</name>
</gene>
<dbReference type="EMBL" id="JACHDD010000001">
    <property type="protein sequence ID" value="MBB5422612.1"/>
    <property type="molecule type" value="Genomic_DNA"/>
</dbReference>
<keyword evidence="1" id="KW-0456">Lyase</keyword>
<dbReference type="PANTHER" id="PTHR42905">
    <property type="entry name" value="PHOSPHOENOLPYRUVATE CARBOXYLASE"/>
    <property type="match status" value="1"/>
</dbReference>
<dbReference type="AlphaFoldDB" id="A0A7W8Q2J5"/>
<name>A0A7W8Q2J5_PARAM</name>